<keyword evidence="5" id="KW-0808">Transferase</keyword>
<dbReference type="PROSITE" id="PS00518">
    <property type="entry name" value="ZF_RING_1"/>
    <property type="match status" value="1"/>
</dbReference>
<evidence type="ECO:0000256" key="11">
    <source>
        <dbReference type="ARBA" id="ARBA00031762"/>
    </source>
</evidence>
<feature type="domain" description="RING-type" evidence="13">
    <location>
        <begin position="18"/>
        <end position="57"/>
    </location>
</feature>
<protein>
    <recommendedName>
        <fullName evidence="4">E3 ubiquitin-protein ligase NRDP1</fullName>
        <ecNumber evidence="3">2.3.2.27</ecNumber>
    </recommendedName>
    <alternativeName>
        <fullName evidence="10">RING finger protein 41</fullName>
    </alternativeName>
    <alternativeName>
        <fullName evidence="11">RING-type E3 ubiquitin transferase NRDP1</fullName>
    </alternativeName>
</protein>
<evidence type="ECO:0000256" key="7">
    <source>
        <dbReference type="ARBA" id="ARBA00022771"/>
    </source>
</evidence>
<accession>B4MM21</accession>
<dbReference type="InterPro" id="IPR015036">
    <property type="entry name" value="NRDP1"/>
</dbReference>
<evidence type="ECO:0000313" key="15">
    <source>
        <dbReference type="Proteomes" id="UP000007798"/>
    </source>
</evidence>
<dbReference type="PhylomeDB" id="B4MM21"/>
<keyword evidence="8" id="KW-0833">Ubl conjugation pathway</keyword>
<dbReference type="SUPFAM" id="SSF57850">
    <property type="entry name" value="RING/U-box"/>
    <property type="match status" value="1"/>
</dbReference>
<comment type="pathway">
    <text evidence="2">Protein modification; protein ubiquitination.</text>
</comment>
<organism evidence="14 15">
    <name type="scientific">Drosophila willistoni</name>
    <name type="common">Fruit fly</name>
    <dbReference type="NCBI Taxonomy" id="7260"/>
    <lineage>
        <taxon>Eukaryota</taxon>
        <taxon>Metazoa</taxon>
        <taxon>Ecdysozoa</taxon>
        <taxon>Arthropoda</taxon>
        <taxon>Hexapoda</taxon>
        <taxon>Insecta</taxon>
        <taxon>Pterygota</taxon>
        <taxon>Neoptera</taxon>
        <taxon>Endopterygota</taxon>
        <taxon>Diptera</taxon>
        <taxon>Brachycera</taxon>
        <taxon>Muscomorpha</taxon>
        <taxon>Ephydroidea</taxon>
        <taxon>Drosophilidae</taxon>
        <taxon>Drosophila</taxon>
        <taxon>Sophophora</taxon>
    </lineage>
</organism>
<comment type="catalytic activity">
    <reaction evidence="1">
        <text>S-ubiquitinyl-[E2 ubiquitin-conjugating enzyme]-L-cysteine + [acceptor protein]-L-lysine = [E2 ubiquitin-conjugating enzyme]-L-cysteine + N(6)-ubiquitinyl-[acceptor protein]-L-lysine.</text>
        <dbReference type="EC" id="2.3.2.27"/>
    </reaction>
</comment>
<dbReference type="STRING" id="7260.B4MM21"/>
<dbReference type="GO" id="GO:0008270">
    <property type="term" value="F:zinc ion binding"/>
    <property type="evidence" value="ECO:0007669"/>
    <property type="project" value="UniProtKB-KW"/>
</dbReference>
<keyword evidence="15" id="KW-1185">Reference proteome</keyword>
<dbReference type="SMART" id="SM00504">
    <property type="entry name" value="Ubox"/>
    <property type="match status" value="1"/>
</dbReference>
<dbReference type="InParanoid" id="B4MM21"/>
<evidence type="ECO:0000256" key="6">
    <source>
        <dbReference type="ARBA" id="ARBA00022723"/>
    </source>
</evidence>
<dbReference type="UniPathway" id="UPA00143"/>
<dbReference type="GO" id="GO:0061630">
    <property type="term" value="F:ubiquitin protein ligase activity"/>
    <property type="evidence" value="ECO:0007669"/>
    <property type="project" value="UniProtKB-EC"/>
</dbReference>
<keyword evidence="6" id="KW-0479">Metal-binding</keyword>
<proteinExistence type="predicted"/>
<dbReference type="SUPFAM" id="SSF49599">
    <property type="entry name" value="TRAF domain-like"/>
    <property type="match status" value="1"/>
</dbReference>
<name>B4MM21_DROWI</name>
<keyword evidence="9" id="KW-0862">Zinc</keyword>
<dbReference type="InterPro" id="IPR037255">
    <property type="entry name" value="NRDP1_C"/>
</dbReference>
<evidence type="ECO:0000256" key="10">
    <source>
        <dbReference type="ARBA" id="ARBA00030556"/>
    </source>
</evidence>
<dbReference type="GO" id="GO:0043122">
    <property type="term" value="P:regulation of canonical NF-kappaB signal transduction"/>
    <property type="evidence" value="ECO:0007669"/>
    <property type="project" value="TreeGrafter"/>
</dbReference>
<dbReference type="PROSITE" id="PS50089">
    <property type="entry name" value="ZF_RING_2"/>
    <property type="match status" value="1"/>
</dbReference>
<dbReference type="SMART" id="SM00184">
    <property type="entry name" value="RING"/>
    <property type="match status" value="1"/>
</dbReference>
<reference evidence="14 15" key="1">
    <citation type="journal article" date="2007" name="Nature">
        <title>Evolution of genes and genomes on the Drosophila phylogeny.</title>
        <authorList>
            <consortium name="Drosophila 12 Genomes Consortium"/>
            <person name="Clark A.G."/>
            <person name="Eisen M.B."/>
            <person name="Smith D.R."/>
            <person name="Bergman C.M."/>
            <person name="Oliver B."/>
            <person name="Markow T.A."/>
            <person name="Kaufman T.C."/>
            <person name="Kellis M."/>
            <person name="Gelbart W."/>
            <person name="Iyer V.N."/>
            <person name="Pollard D.A."/>
            <person name="Sackton T.B."/>
            <person name="Larracuente A.M."/>
            <person name="Singh N.D."/>
            <person name="Abad J.P."/>
            <person name="Abt D.N."/>
            <person name="Adryan B."/>
            <person name="Aguade M."/>
            <person name="Akashi H."/>
            <person name="Anderson W.W."/>
            <person name="Aquadro C.F."/>
            <person name="Ardell D.H."/>
            <person name="Arguello R."/>
            <person name="Artieri C.G."/>
            <person name="Barbash D.A."/>
            <person name="Barker D."/>
            <person name="Barsanti P."/>
            <person name="Batterham P."/>
            <person name="Batzoglou S."/>
            <person name="Begun D."/>
            <person name="Bhutkar A."/>
            <person name="Blanco E."/>
            <person name="Bosak S.A."/>
            <person name="Bradley R.K."/>
            <person name="Brand A.D."/>
            <person name="Brent M.R."/>
            <person name="Brooks A.N."/>
            <person name="Brown R.H."/>
            <person name="Butlin R.K."/>
            <person name="Caggese C."/>
            <person name="Calvi B.R."/>
            <person name="Bernardo de Carvalho A."/>
            <person name="Caspi A."/>
            <person name="Castrezana S."/>
            <person name="Celniker S.E."/>
            <person name="Chang J.L."/>
            <person name="Chapple C."/>
            <person name="Chatterji S."/>
            <person name="Chinwalla A."/>
            <person name="Civetta A."/>
            <person name="Clifton S.W."/>
            <person name="Comeron J.M."/>
            <person name="Costello J.C."/>
            <person name="Coyne J.A."/>
            <person name="Daub J."/>
            <person name="David R.G."/>
            <person name="Delcher A.L."/>
            <person name="Delehaunty K."/>
            <person name="Do C.B."/>
            <person name="Ebling H."/>
            <person name="Edwards K."/>
            <person name="Eickbush T."/>
            <person name="Evans J.D."/>
            <person name="Filipski A."/>
            <person name="Findeiss S."/>
            <person name="Freyhult E."/>
            <person name="Fulton L."/>
            <person name="Fulton R."/>
            <person name="Garcia A.C."/>
            <person name="Gardiner A."/>
            <person name="Garfield D.A."/>
            <person name="Garvin B.E."/>
            <person name="Gibson G."/>
            <person name="Gilbert D."/>
            <person name="Gnerre S."/>
            <person name="Godfrey J."/>
            <person name="Good R."/>
            <person name="Gotea V."/>
            <person name="Gravely B."/>
            <person name="Greenberg A.J."/>
            <person name="Griffiths-Jones S."/>
            <person name="Gross S."/>
            <person name="Guigo R."/>
            <person name="Gustafson E.A."/>
            <person name="Haerty W."/>
            <person name="Hahn M.W."/>
            <person name="Halligan D.L."/>
            <person name="Halpern A.L."/>
            <person name="Halter G.M."/>
            <person name="Han M.V."/>
            <person name="Heger A."/>
            <person name="Hillier L."/>
            <person name="Hinrichs A.S."/>
            <person name="Holmes I."/>
            <person name="Hoskins R.A."/>
            <person name="Hubisz M.J."/>
            <person name="Hultmark D."/>
            <person name="Huntley M.A."/>
            <person name="Jaffe D.B."/>
            <person name="Jagadeeshan S."/>
            <person name="Jeck W.R."/>
            <person name="Johnson J."/>
            <person name="Jones C.D."/>
            <person name="Jordan W.C."/>
            <person name="Karpen G.H."/>
            <person name="Kataoka E."/>
            <person name="Keightley P.D."/>
            <person name="Kheradpour P."/>
            <person name="Kirkness E.F."/>
            <person name="Koerich L.B."/>
            <person name="Kristiansen K."/>
            <person name="Kudrna D."/>
            <person name="Kulathinal R.J."/>
            <person name="Kumar S."/>
            <person name="Kwok R."/>
            <person name="Lander E."/>
            <person name="Langley C.H."/>
            <person name="Lapoint R."/>
            <person name="Lazzaro B.P."/>
            <person name="Lee S.J."/>
            <person name="Levesque L."/>
            <person name="Li R."/>
            <person name="Lin C.F."/>
            <person name="Lin M.F."/>
            <person name="Lindblad-Toh K."/>
            <person name="Llopart A."/>
            <person name="Long M."/>
            <person name="Low L."/>
            <person name="Lozovsky E."/>
            <person name="Lu J."/>
            <person name="Luo M."/>
            <person name="Machado C.A."/>
            <person name="Makalowski W."/>
            <person name="Marzo M."/>
            <person name="Matsuda M."/>
            <person name="Matzkin L."/>
            <person name="McAllister B."/>
            <person name="McBride C.S."/>
            <person name="McKernan B."/>
            <person name="McKernan K."/>
            <person name="Mendez-Lago M."/>
            <person name="Minx P."/>
            <person name="Mollenhauer M.U."/>
            <person name="Montooth K."/>
            <person name="Mount S.M."/>
            <person name="Mu X."/>
            <person name="Myers E."/>
            <person name="Negre B."/>
            <person name="Newfeld S."/>
            <person name="Nielsen R."/>
            <person name="Noor M.A."/>
            <person name="O'Grady P."/>
            <person name="Pachter L."/>
            <person name="Papaceit M."/>
            <person name="Parisi M.J."/>
            <person name="Parisi M."/>
            <person name="Parts L."/>
            <person name="Pedersen J.S."/>
            <person name="Pesole G."/>
            <person name="Phillippy A.M."/>
            <person name="Ponting C.P."/>
            <person name="Pop M."/>
            <person name="Porcelli D."/>
            <person name="Powell J.R."/>
            <person name="Prohaska S."/>
            <person name="Pruitt K."/>
            <person name="Puig M."/>
            <person name="Quesneville H."/>
            <person name="Ram K.R."/>
            <person name="Rand D."/>
            <person name="Rasmussen M.D."/>
            <person name="Reed L.K."/>
            <person name="Reenan R."/>
            <person name="Reily A."/>
            <person name="Remington K.A."/>
            <person name="Rieger T.T."/>
            <person name="Ritchie M.G."/>
            <person name="Robin C."/>
            <person name="Rogers Y.H."/>
            <person name="Rohde C."/>
            <person name="Rozas J."/>
            <person name="Rubenfield M.J."/>
            <person name="Ruiz A."/>
            <person name="Russo S."/>
            <person name="Salzberg S.L."/>
            <person name="Sanchez-Gracia A."/>
            <person name="Saranga D.J."/>
            <person name="Sato H."/>
            <person name="Schaeffer S.W."/>
            <person name="Schatz M.C."/>
            <person name="Schlenke T."/>
            <person name="Schwartz R."/>
            <person name="Segarra C."/>
            <person name="Singh R.S."/>
            <person name="Sirot L."/>
            <person name="Sirota M."/>
            <person name="Sisneros N.B."/>
            <person name="Smith C.D."/>
            <person name="Smith T.F."/>
            <person name="Spieth J."/>
            <person name="Stage D.E."/>
            <person name="Stark A."/>
            <person name="Stephan W."/>
            <person name="Strausberg R.L."/>
            <person name="Strempel S."/>
            <person name="Sturgill D."/>
            <person name="Sutton G."/>
            <person name="Sutton G.G."/>
            <person name="Tao W."/>
            <person name="Teichmann S."/>
            <person name="Tobari Y.N."/>
            <person name="Tomimura Y."/>
            <person name="Tsolas J.M."/>
            <person name="Valente V.L."/>
            <person name="Venter E."/>
            <person name="Venter J.C."/>
            <person name="Vicario S."/>
            <person name="Vieira F.G."/>
            <person name="Vilella A.J."/>
            <person name="Villasante A."/>
            <person name="Walenz B."/>
            <person name="Wang J."/>
            <person name="Wasserman M."/>
            <person name="Watts T."/>
            <person name="Wilson D."/>
            <person name="Wilson R.K."/>
            <person name="Wing R.A."/>
            <person name="Wolfner M.F."/>
            <person name="Wong A."/>
            <person name="Wong G.K."/>
            <person name="Wu C.I."/>
            <person name="Wu G."/>
            <person name="Yamamoto D."/>
            <person name="Yang H.P."/>
            <person name="Yang S.P."/>
            <person name="Yorke J.A."/>
            <person name="Yoshida K."/>
            <person name="Zdobnov E."/>
            <person name="Zhang P."/>
            <person name="Zhang Y."/>
            <person name="Zimin A.V."/>
            <person name="Baldwin J."/>
            <person name="Abdouelleil A."/>
            <person name="Abdulkadir J."/>
            <person name="Abebe A."/>
            <person name="Abera B."/>
            <person name="Abreu J."/>
            <person name="Acer S.C."/>
            <person name="Aftuck L."/>
            <person name="Alexander A."/>
            <person name="An P."/>
            <person name="Anderson E."/>
            <person name="Anderson S."/>
            <person name="Arachi H."/>
            <person name="Azer M."/>
            <person name="Bachantsang P."/>
            <person name="Barry A."/>
            <person name="Bayul T."/>
            <person name="Berlin A."/>
            <person name="Bessette D."/>
            <person name="Bloom T."/>
            <person name="Blye J."/>
            <person name="Boguslavskiy L."/>
            <person name="Bonnet C."/>
            <person name="Boukhgalter B."/>
            <person name="Bourzgui I."/>
            <person name="Brown A."/>
            <person name="Cahill P."/>
            <person name="Channer S."/>
            <person name="Cheshatsang Y."/>
            <person name="Chuda L."/>
            <person name="Citroen M."/>
            <person name="Collymore A."/>
            <person name="Cooke P."/>
            <person name="Costello M."/>
            <person name="D'Aco K."/>
            <person name="Daza R."/>
            <person name="De Haan G."/>
            <person name="DeGray S."/>
            <person name="DeMaso C."/>
            <person name="Dhargay N."/>
            <person name="Dooley K."/>
            <person name="Dooley E."/>
            <person name="Doricent M."/>
            <person name="Dorje P."/>
            <person name="Dorjee K."/>
            <person name="Dupes A."/>
            <person name="Elong R."/>
            <person name="Falk J."/>
            <person name="Farina A."/>
            <person name="Faro S."/>
            <person name="Ferguson D."/>
            <person name="Fisher S."/>
            <person name="Foley C.D."/>
            <person name="Franke A."/>
            <person name="Friedrich D."/>
            <person name="Gadbois L."/>
            <person name="Gearin G."/>
            <person name="Gearin C.R."/>
            <person name="Giannoukos G."/>
            <person name="Goode T."/>
            <person name="Graham J."/>
            <person name="Grandbois E."/>
            <person name="Grewal S."/>
            <person name="Gyaltsen K."/>
            <person name="Hafez N."/>
            <person name="Hagos B."/>
            <person name="Hall J."/>
            <person name="Henson C."/>
            <person name="Hollinger A."/>
            <person name="Honan T."/>
            <person name="Huard M.D."/>
            <person name="Hughes L."/>
            <person name="Hurhula B."/>
            <person name="Husby M.E."/>
            <person name="Kamat A."/>
            <person name="Kanga B."/>
            <person name="Kashin S."/>
            <person name="Khazanovich D."/>
            <person name="Kisner P."/>
            <person name="Lance K."/>
            <person name="Lara M."/>
            <person name="Lee W."/>
            <person name="Lennon N."/>
            <person name="Letendre F."/>
            <person name="LeVine R."/>
            <person name="Lipovsky A."/>
            <person name="Liu X."/>
            <person name="Liu J."/>
            <person name="Liu S."/>
            <person name="Lokyitsang T."/>
            <person name="Lokyitsang Y."/>
            <person name="Lubonja R."/>
            <person name="Lui A."/>
            <person name="MacDonald P."/>
            <person name="Magnisalis V."/>
            <person name="Maru K."/>
            <person name="Matthews C."/>
            <person name="McCusker W."/>
            <person name="McDonough S."/>
            <person name="Mehta T."/>
            <person name="Meldrim J."/>
            <person name="Meneus L."/>
            <person name="Mihai O."/>
            <person name="Mihalev A."/>
            <person name="Mihova T."/>
            <person name="Mittelman R."/>
            <person name="Mlenga V."/>
            <person name="Montmayeur A."/>
            <person name="Mulrain L."/>
            <person name="Navidi A."/>
            <person name="Naylor J."/>
            <person name="Negash T."/>
            <person name="Nguyen T."/>
            <person name="Nguyen N."/>
            <person name="Nicol R."/>
            <person name="Norbu C."/>
            <person name="Norbu N."/>
            <person name="Novod N."/>
            <person name="O'Neill B."/>
            <person name="Osman S."/>
            <person name="Markiewicz E."/>
            <person name="Oyono O.L."/>
            <person name="Patti C."/>
            <person name="Phunkhang P."/>
            <person name="Pierre F."/>
            <person name="Priest M."/>
            <person name="Raghuraman S."/>
            <person name="Rege F."/>
            <person name="Reyes R."/>
            <person name="Rise C."/>
            <person name="Rogov P."/>
            <person name="Ross K."/>
            <person name="Ryan E."/>
            <person name="Settipalli S."/>
            <person name="Shea T."/>
            <person name="Sherpa N."/>
            <person name="Shi L."/>
            <person name="Shih D."/>
            <person name="Sparrow T."/>
            <person name="Spaulding J."/>
            <person name="Stalker J."/>
            <person name="Stange-Thomann N."/>
            <person name="Stavropoulos S."/>
            <person name="Stone C."/>
            <person name="Strader C."/>
            <person name="Tesfaye S."/>
            <person name="Thomson T."/>
            <person name="Thoulutsang Y."/>
            <person name="Thoulutsang D."/>
            <person name="Topham K."/>
            <person name="Topping I."/>
            <person name="Tsamla T."/>
            <person name="Vassiliev H."/>
            <person name="Vo A."/>
            <person name="Wangchuk T."/>
            <person name="Wangdi T."/>
            <person name="Weiand M."/>
            <person name="Wilkinson J."/>
            <person name="Wilson A."/>
            <person name="Yadav S."/>
            <person name="Young G."/>
            <person name="Yu Q."/>
            <person name="Zembek L."/>
            <person name="Zhong D."/>
            <person name="Zimmer A."/>
            <person name="Zwirko Z."/>
            <person name="Jaffe D.B."/>
            <person name="Alvarez P."/>
            <person name="Brockman W."/>
            <person name="Butler J."/>
            <person name="Chin C."/>
            <person name="Gnerre S."/>
            <person name="Grabherr M."/>
            <person name="Kleber M."/>
            <person name="Mauceli E."/>
            <person name="MacCallum I."/>
        </authorList>
    </citation>
    <scope>NUCLEOTIDE SEQUENCE [LARGE SCALE GENOMIC DNA]</scope>
    <source>
        <strain evidence="15">Tucson 14030-0811.24</strain>
    </source>
</reference>
<dbReference type="SMR" id="B4MM21"/>
<dbReference type="Pfam" id="PF13923">
    <property type="entry name" value="zf-C3HC4_2"/>
    <property type="match status" value="1"/>
</dbReference>
<evidence type="ECO:0000256" key="12">
    <source>
        <dbReference type="PROSITE-ProRule" id="PRU00175"/>
    </source>
</evidence>
<evidence type="ECO:0000256" key="1">
    <source>
        <dbReference type="ARBA" id="ARBA00000900"/>
    </source>
</evidence>
<sequence>MGFDLTCIVGNVDEELICPICTEVLEDPMQSSSCEHAYCRVCIQKWIIEKQICPVDRTELLSGQLVPASRLMRNMLARLRIKCVFAENGCEQLLQLDEFRRHVDTCEHNPKVVVECPMGCGMKVPKDEMASHNCVFELREMMQQQQTEITELKDLQVTQQQRVESHRRELELLQYYILALRSTNPVMRNIGDQLDRYSLMQWGSVLPAATIRNWGSLISTPDIFMHMRVRDGLSSCSCPMHLINKIADRCHEDRWPNGLISLEARRENQDSFVDFSTRLLPFLVTGKSCVVVLGGDNLHMPENLRPKLGLIMIFVDGVVEGIQEATVAEREFD</sequence>
<evidence type="ECO:0000256" key="8">
    <source>
        <dbReference type="ARBA" id="ARBA00022786"/>
    </source>
</evidence>
<dbReference type="HOGENOM" id="CLU_076732_0_0_1"/>
<evidence type="ECO:0000256" key="3">
    <source>
        <dbReference type="ARBA" id="ARBA00012483"/>
    </source>
</evidence>
<gene>
    <name evidence="14" type="primary">Dwil\GK16866</name>
    <name evidence="14" type="ORF">Dwil_GK16866</name>
</gene>
<dbReference type="eggNOG" id="KOG0297">
    <property type="taxonomic scope" value="Eukaryota"/>
</dbReference>
<dbReference type="GO" id="GO:0016567">
    <property type="term" value="P:protein ubiquitination"/>
    <property type="evidence" value="ECO:0007669"/>
    <property type="project" value="UniProtKB-UniPathway"/>
</dbReference>
<dbReference type="InterPro" id="IPR001841">
    <property type="entry name" value="Znf_RING"/>
</dbReference>
<evidence type="ECO:0000256" key="5">
    <source>
        <dbReference type="ARBA" id="ARBA00022679"/>
    </source>
</evidence>
<dbReference type="InterPro" id="IPR013083">
    <property type="entry name" value="Znf_RING/FYVE/PHD"/>
</dbReference>
<dbReference type="InterPro" id="IPR003613">
    <property type="entry name" value="Ubox_domain"/>
</dbReference>
<evidence type="ECO:0000259" key="13">
    <source>
        <dbReference type="PROSITE" id="PS50089"/>
    </source>
</evidence>
<dbReference type="EMBL" id="CH963847">
    <property type="protein sequence ID" value="EDW73030.2"/>
    <property type="molecule type" value="Genomic_DNA"/>
</dbReference>
<dbReference type="SUPFAM" id="SSF160088">
    <property type="entry name" value="NRDP1 C-terminal domain-like"/>
    <property type="match status" value="1"/>
</dbReference>
<dbReference type="InterPro" id="IPR017907">
    <property type="entry name" value="Znf_RING_CS"/>
</dbReference>
<dbReference type="PANTHER" id="PTHR10131:SF157">
    <property type="entry name" value="RECEPTOR-ASSOCIATED FACTOR, PUTATIVE-RELATED"/>
    <property type="match status" value="1"/>
</dbReference>
<evidence type="ECO:0000256" key="9">
    <source>
        <dbReference type="ARBA" id="ARBA00022833"/>
    </source>
</evidence>
<dbReference type="AlphaFoldDB" id="B4MM21"/>
<evidence type="ECO:0000313" key="14">
    <source>
        <dbReference type="EMBL" id="EDW73030.2"/>
    </source>
</evidence>
<evidence type="ECO:0000256" key="2">
    <source>
        <dbReference type="ARBA" id="ARBA00004906"/>
    </source>
</evidence>
<dbReference type="Proteomes" id="UP000007798">
    <property type="component" value="Unassembled WGS sequence"/>
</dbReference>
<dbReference type="PANTHER" id="PTHR10131">
    <property type="entry name" value="TNF RECEPTOR ASSOCIATED FACTOR"/>
    <property type="match status" value="1"/>
</dbReference>
<dbReference type="EC" id="2.3.2.27" evidence="3"/>
<evidence type="ECO:0000256" key="4">
    <source>
        <dbReference type="ARBA" id="ARBA00015711"/>
    </source>
</evidence>
<dbReference type="Gene3D" id="3.30.40.10">
    <property type="entry name" value="Zinc/RING finger domain, C3HC4 (zinc finger)"/>
    <property type="match status" value="2"/>
</dbReference>
<keyword evidence="7 12" id="KW-0863">Zinc-finger</keyword>
<dbReference type="OrthoDB" id="1630758at2759"/>
<dbReference type="FunCoup" id="B4MM21">
    <property type="interactions" value="116"/>
</dbReference>
<dbReference type="Pfam" id="PF08941">
    <property type="entry name" value="USP8_interact"/>
    <property type="match status" value="1"/>
</dbReference>